<comment type="subcellular location">
    <subcellularLocation>
        <location evidence="1">Cell membrane</location>
        <topology evidence="1">Multi-pass membrane protein</topology>
    </subcellularLocation>
</comment>
<reference evidence="12" key="1">
    <citation type="journal article" date="2023" name="Genome Biol. Evol.">
        <title>Long-read-based Genome Assembly of Drosophila gunungcola Reveals Fewer Chemosensory Genes in Flower-breeding Species.</title>
        <authorList>
            <person name="Negi A."/>
            <person name="Liao B.Y."/>
            <person name="Yeh S.D."/>
        </authorList>
    </citation>
    <scope>NUCLEOTIDE SEQUENCE</scope>
    <source>
        <strain evidence="12">Sukarami</strain>
    </source>
</reference>
<dbReference type="GO" id="GO:0005886">
    <property type="term" value="C:plasma membrane"/>
    <property type="evidence" value="ECO:0007669"/>
    <property type="project" value="UniProtKB-SubCell"/>
</dbReference>
<keyword evidence="4 11" id="KW-0812">Transmembrane</keyword>
<feature type="compositionally biased region" description="Gly residues" evidence="10">
    <location>
        <begin position="78"/>
        <end position="101"/>
    </location>
</feature>
<feature type="compositionally biased region" description="Pro residues" evidence="10">
    <location>
        <begin position="229"/>
        <end position="258"/>
    </location>
</feature>
<dbReference type="GO" id="GO:0004984">
    <property type="term" value="F:olfactory receptor activity"/>
    <property type="evidence" value="ECO:0007669"/>
    <property type="project" value="InterPro"/>
</dbReference>
<dbReference type="AlphaFoldDB" id="A0A9P9YAQ7"/>
<accession>A0A9P9YAQ7</accession>
<evidence type="ECO:0000256" key="8">
    <source>
        <dbReference type="ARBA" id="ARBA00023170"/>
    </source>
</evidence>
<organism evidence="12 13">
    <name type="scientific">Drosophila gunungcola</name>
    <name type="common">fruit fly</name>
    <dbReference type="NCBI Taxonomy" id="103775"/>
    <lineage>
        <taxon>Eukaryota</taxon>
        <taxon>Metazoa</taxon>
        <taxon>Ecdysozoa</taxon>
        <taxon>Arthropoda</taxon>
        <taxon>Hexapoda</taxon>
        <taxon>Insecta</taxon>
        <taxon>Pterygota</taxon>
        <taxon>Neoptera</taxon>
        <taxon>Endopterygota</taxon>
        <taxon>Diptera</taxon>
        <taxon>Brachycera</taxon>
        <taxon>Muscomorpha</taxon>
        <taxon>Ephydroidea</taxon>
        <taxon>Drosophilidae</taxon>
        <taxon>Drosophila</taxon>
        <taxon>Sophophora</taxon>
    </lineage>
</organism>
<evidence type="ECO:0000256" key="2">
    <source>
        <dbReference type="ARBA" id="ARBA00022475"/>
    </source>
</evidence>
<evidence type="ECO:0000256" key="1">
    <source>
        <dbReference type="ARBA" id="ARBA00004651"/>
    </source>
</evidence>
<keyword evidence="9" id="KW-0807">Transducer</keyword>
<sequence length="861" mass="97139">MVSKNQFQQNRPMQPQQYPQQQQPQQQQPQQQQYQQYQQQQMQQRNNQNNNLNNNINNNNARAAAAPYRKPFRPGNNNGSGPGGNGNVNGNGSGNGNGNGNGNNQMMFSSSQMPSDPLYIDFNSPAPGNHQNQGDGLKKKPLKGIKQQQQHTNPNQQQLGRMNNNQNNKQLNQQLQQQPYNNNNQMNGGDWQRFPGHNNPNQNRGGGFNGFQRGPPPNRPPGRHMMGPPMGPMGPGPGPRGPGPMGPYPQMPFQPPMPGMRGPHPMGGPPMGGPPPPPPPHFMRRNGPGPGPGPMMGGPPPPPMHHMHMGPRMPPRGMMPGPGPFLGGGPMNMNGGRITKPNPKLIKQALKGKSSIKTLKNLINQYPIDKPWVTDEIRDEHAKKVDIENRLKGHKDDELFAQYKGQRDKFVGLYEAAREEYLKQEAASVKAKPFLGRDQQVIRIMVANQEGLDTHSAVSYHWRVWELTGLMRPPGIGHLAYRVYSVVLNSVVTVLFPLSLLARLLFTTNMAGMCENLTITITDIVANLKFVNVYLVRSQLHEIRALLRRMDGRTRSVGHPAELSALRREVDIAQGSFRTFARIFVFGTTLSCVRVVIRPDRELLYPAWFGLDWQHSTRNYVLINLYQLFGLIVQAVQNCASDSYPPAYLCLLTGHMRALELRVRRIGYRMEEDGSSGGDLDYDAWREEVYEELVECIRDLMRVHRLREIIQRILSVACMAQFACSVAVQCTVAMHFLYMADDHDLTAMIISIVFFTAVTLEVFVICFFGDRMRTQSEALCDAFYACNWVEQLPKFKRALLFTLARTQRPSLIFAGNYIALSLETFEQARDFIVNYHFIYKTTLIFQVMRFTYSAFTLLLRA</sequence>
<dbReference type="Pfam" id="PF02949">
    <property type="entry name" value="7tm_6"/>
    <property type="match status" value="1"/>
</dbReference>
<keyword evidence="5" id="KW-0552">Olfaction</keyword>
<comment type="caution">
    <text evidence="12">The sequence shown here is derived from an EMBL/GenBank/DDBJ whole genome shotgun (WGS) entry which is preliminary data.</text>
</comment>
<evidence type="ECO:0000256" key="11">
    <source>
        <dbReference type="SAM" id="Phobius"/>
    </source>
</evidence>
<evidence type="ECO:0000256" key="3">
    <source>
        <dbReference type="ARBA" id="ARBA00022606"/>
    </source>
</evidence>
<gene>
    <name evidence="12" type="ORF">M5D96_013702</name>
</gene>
<feature type="compositionally biased region" description="Polar residues" evidence="10">
    <location>
        <begin position="105"/>
        <end position="114"/>
    </location>
</feature>
<feature type="compositionally biased region" description="Low complexity" evidence="10">
    <location>
        <begin position="147"/>
        <end position="164"/>
    </location>
</feature>
<feature type="non-terminal residue" evidence="12">
    <location>
        <position position="1"/>
    </location>
</feature>
<dbReference type="PANTHER" id="PTHR21137:SF35">
    <property type="entry name" value="ODORANT RECEPTOR 19A-RELATED"/>
    <property type="match status" value="1"/>
</dbReference>
<evidence type="ECO:0008006" key="14">
    <source>
        <dbReference type="Google" id="ProtNLM"/>
    </source>
</evidence>
<evidence type="ECO:0000313" key="12">
    <source>
        <dbReference type="EMBL" id="KAI8033519.1"/>
    </source>
</evidence>
<keyword evidence="6 11" id="KW-1133">Transmembrane helix</keyword>
<feature type="compositionally biased region" description="Pro residues" evidence="10">
    <location>
        <begin position="289"/>
        <end position="304"/>
    </location>
</feature>
<dbReference type="PANTHER" id="PTHR21137">
    <property type="entry name" value="ODORANT RECEPTOR"/>
    <property type="match status" value="1"/>
</dbReference>
<keyword evidence="8" id="KW-0675">Receptor</keyword>
<dbReference type="GO" id="GO:0007165">
    <property type="term" value="P:signal transduction"/>
    <property type="evidence" value="ECO:0007669"/>
    <property type="project" value="UniProtKB-KW"/>
</dbReference>
<evidence type="ECO:0000256" key="6">
    <source>
        <dbReference type="ARBA" id="ARBA00022989"/>
    </source>
</evidence>
<keyword evidence="7 11" id="KW-0472">Membrane</keyword>
<evidence type="ECO:0000256" key="7">
    <source>
        <dbReference type="ARBA" id="ARBA00023136"/>
    </source>
</evidence>
<evidence type="ECO:0000256" key="5">
    <source>
        <dbReference type="ARBA" id="ARBA00022725"/>
    </source>
</evidence>
<keyword evidence="2" id="KW-1003">Cell membrane</keyword>
<feature type="compositionally biased region" description="Low complexity" evidence="10">
    <location>
        <begin position="1"/>
        <end position="60"/>
    </location>
</feature>
<dbReference type="EMBL" id="JAMKOV010000127">
    <property type="protein sequence ID" value="KAI8033519.1"/>
    <property type="molecule type" value="Genomic_DNA"/>
</dbReference>
<keyword evidence="13" id="KW-1185">Reference proteome</keyword>
<dbReference type="GO" id="GO:0005549">
    <property type="term" value="F:odorant binding"/>
    <property type="evidence" value="ECO:0007669"/>
    <property type="project" value="InterPro"/>
</dbReference>
<feature type="transmembrane region" description="Helical" evidence="11">
    <location>
        <begin position="713"/>
        <end position="739"/>
    </location>
</feature>
<feature type="region of interest" description="Disordered" evidence="10">
    <location>
        <begin position="1"/>
        <end position="164"/>
    </location>
</feature>
<evidence type="ECO:0000256" key="9">
    <source>
        <dbReference type="ARBA" id="ARBA00023224"/>
    </source>
</evidence>
<keyword evidence="3" id="KW-0716">Sensory transduction</keyword>
<feature type="compositionally biased region" description="Pro residues" evidence="10">
    <location>
        <begin position="266"/>
        <end position="281"/>
    </location>
</feature>
<feature type="region of interest" description="Disordered" evidence="10">
    <location>
        <begin position="179"/>
        <end position="307"/>
    </location>
</feature>
<evidence type="ECO:0000313" key="13">
    <source>
        <dbReference type="Proteomes" id="UP001059596"/>
    </source>
</evidence>
<protein>
    <recommendedName>
        <fullName evidence="14">Odorant receptor</fullName>
    </recommendedName>
</protein>
<name>A0A9P9YAQ7_9MUSC</name>
<evidence type="ECO:0000256" key="4">
    <source>
        <dbReference type="ARBA" id="ARBA00022692"/>
    </source>
</evidence>
<proteinExistence type="predicted"/>
<feature type="transmembrane region" description="Helical" evidence="11">
    <location>
        <begin position="745"/>
        <end position="768"/>
    </location>
</feature>
<evidence type="ECO:0000256" key="10">
    <source>
        <dbReference type="SAM" id="MobiDB-lite"/>
    </source>
</evidence>
<dbReference type="Proteomes" id="UP001059596">
    <property type="component" value="Unassembled WGS sequence"/>
</dbReference>
<feature type="transmembrane region" description="Helical" evidence="11">
    <location>
        <begin position="483"/>
        <end position="506"/>
    </location>
</feature>
<dbReference type="InterPro" id="IPR004117">
    <property type="entry name" value="7tm6_olfct_rcpt"/>
</dbReference>